<evidence type="ECO:0000259" key="4">
    <source>
        <dbReference type="PROSITE" id="PS50113"/>
    </source>
</evidence>
<dbReference type="Gene3D" id="3.20.20.450">
    <property type="entry name" value="EAL domain"/>
    <property type="match status" value="1"/>
</dbReference>
<dbReference type="NCBIfam" id="TIGR00254">
    <property type="entry name" value="GGDEF"/>
    <property type="match status" value="1"/>
</dbReference>
<dbReference type="CDD" id="cd00130">
    <property type="entry name" value="PAS"/>
    <property type="match status" value="2"/>
</dbReference>
<feature type="region of interest" description="Disordered" evidence="2">
    <location>
        <begin position="1"/>
        <end position="23"/>
    </location>
</feature>
<sequence>MDATQHSTDPGPVPLGDRPHAGAGRAAEMQAQIDRLETIYERAPIGIGLVDFEGRTTMTNEVLRQLLGYTPEEFASIPFADFTHPDDVARNLDLFGQMAAGEIEYFDMVKRFIRKDGRTLWADLTVSLVRDGAGRPEYAIGMTQDISERKRLESELRAAEERYRLLVERVPAVVYVAEPGALGRWSYVSPQIEHMLGFTAQEWVADPALWSRRLHPDDRRATLADKKDMMSLGAEGRATSDTYRLRHRDGRTVWVRDDAMVLRDPDGRAMFHGVLVDVTQEKQLEERLGHQAFHDPLTGLPNRKLFQDRVRRALARSQRHDDGVAVMFIDLDNFKTVNDTFGHASGDEVIIEAGRRLQLCARASDTAARLGGDEFALLVEDIDTVGVTALADRVLAALRSEPVDLDGRSVTIGASIGIAVAVPGESDEVLLRNADLAMYQAKHRGRGRSASYDPDMHATVVARFRLESRLQAAVAAEAVTVAYQPIVDLRTGVVVGLEALARWHDAEIGPVPPGQFIPVAEQTGLIHELGRQVVDRACGDLARWRASTGSDAYVSVNVSPLQLDCADFHQAVARVLADHGLEPSALVVEVTEGILLVERTRATLRDLRAFGVRVAIDDFGTGFSSLGYLRQLPVDMVKIDQSFLQPVEDGLDAPEFLSAIVRLAETLHVATIGEGVETWGQLAELQAAECRYGQGYLLARPGPIGAVPAVIPVVAEQREIDRRSA</sequence>
<dbReference type="Gene3D" id="3.30.70.270">
    <property type="match status" value="1"/>
</dbReference>
<dbReference type="InterPro" id="IPR043128">
    <property type="entry name" value="Rev_trsase/Diguanyl_cyclase"/>
</dbReference>
<dbReference type="InterPro" id="IPR035919">
    <property type="entry name" value="EAL_sf"/>
</dbReference>
<gene>
    <name evidence="7" type="primary">gmr_174</name>
    <name evidence="7" type="ORF">GALL_359830</name>
</gene>
<feature type="domain" description="PAC" evidence="4">
    <location>
        <begin position="239"/>
        <end position="290"/>
    </location>
</feature>
<dbReference type="CDD" id="cd01948">
    <property type="entry name" value="EAL"/>
    <property type="match status" value="1"/>
</dbReference>
<feature type="coiled-coil region" evidence="1">
    <location>
        <begin position="142"/>
        <end position="169"/>
    </location>
</feature>
<dbReference type="CDD" id="cd01949">
    <property type="entry name" value="GGDEF"/>
    <property type="match status" value="1"/>
</dbReference>
<proteinExistence type="predicted"/>
<dbReference type="Pfam" id="PF00563">
    <property type="entry name" value="EAL"/>
    <property type="match status" value="1"/>
</dbReference>
<accession>A0A1J5QXQ1</accession>
<dbReference type="SMART" id="SM00267">
    <property type="entry name" value="GGDEF"/>
    <property type="match status" value="1"/>
</dbReference>
<dbReference type="PROSITE" id="PS50887">
    <property type="entry name" value="GGDEF"/>
    <property type="match status" value="1"/>
</dbReference>
<evidence type="ECO:0000256" key="2">
    <source>
        <dbReference type="SAM" id="MobiDB-lite"/>
    </source>
</evidence>
<keyword evidence="1" id="KW-0175">Coiled coil</keyword>
<feature type="domain" description="EAL" evidence="5">
    <location>
        <begin position="463"/>
        <end position="715"/>
    </location>
</feature>
<dbReference type="PANTHER" id="PTHR44757:SF2">
    <property type="entry name" value="BIOFILM ARCHITECTURE MAINTENANCE PROTEIN MBAA"/>
    <property type="match status" value="1"/>
</dbReference>
<dbReference type="InterPro" id="IPR000160">
    <property type="entry name" value="GGDEF_dom"/>
</dbReference>
<dbReference type="EMBL" id="MLJW01000827">
    <property type="protein sequence ID" value="OIQ82235.1"/>
    <property type="molecule type" value="Genomic_DNA"/>
</dbReference>
<feature type="domain" description="PAS" evidence="3">
    <location>
        <begin position="32"/>
        <end position="102"/>
    </location>
</feature>
<dbReference type="SMART" id="SM00091">
    <property type="entry name" value="PAS"/>
    <property type="match status" value="2"/>
</dbReference>
<dbReference type="SUPFAM" id="SSF141868">
    <property type="entry name" value="EAL domain-like"/>
    <property type="match status" value="1"/>
</dbReference>
<feature type="domain" description="GGDEF" evidence="6">
    <location>
        <begin position="322"/>
        <end position="454"/>
    </location>
</feature>
<dbReference type="PROSITE" id="PS50112">
    <property type="entry name" value="PAS"/>
    <property type="match status" value="2"/>
</dbReference>
<dbReference type="InterPro" id="IPR035965">
    <property type="entry name" value="PAS-like_dom_sf"/>
</dbReference>
<dbReference type="InterPro" id="IPR001633">
    <property type="entry name" value="EAL_dom"/>
</dbReference>
<dbReference type="AlphaFoldDB" id="A0A1J5QXQ1"/>
<evidence type="ECO:0000259" key="3">
    <source>
        <dbReference type="PROSITE" id="PS50112"/>
    </source>
</evidence>
<dbReference type="InterPro" id="IPR052155">
    <property type="entry name" value="Biofilm_reg_signaling"/>
</dbReference>
<evidence type="ECO:0000313" key="7">
    <source>
        <dbReference type="EMBL" id="OIQ82235.1"/>
    </source>
</evidence>
<reference evidence="7" key="1">
    <citation type="submission" date="2016-10" db="EMBL/GenBank/DDBJ databases">
        <title>Sequence of Gallionella enrichment culture.</title>
        <authorList>
            <person name="Poehlein A."/>
            <person name="Muehling M."/>
            <person name="Daniel R."/>
        </authorList>
    </citation>
    <scope>NUCLEOTIDE SEQUENCE</scope>
</reference>
<feature type="domain" description="PAS" evidence="3">
    <location>
        <begin position="159"/>
        <end position="219"/>
    </location>
</feature>
<dbReference type="FunFam" id="3.30.70.270:FF:000001">
    <property type="entry name" value="Diguanylate cyclase domain protein"/>
    <property type="match status" value="1"/>
</dbReference>
<protein>
    <submittedName>
        <fullName evidence="7">Cyclic di-GMP phosphodiesterase Gmr</fullName>
        <ecNumber evidence="7">3.1.4.52</ecNumber>
    </submittedName>
</protein>
<dbReference type="Pfam" id="PF08447">
    <property type="entry name" value="PAS_3"/>
    <property type="match status" value="2"/>
</dbReference>
<dbReference type="PROSITE" id="PS50113">
    <property type="entry name" value="PAC"/>
    <property type="match status" value="2"/>
</dbReference>
<dbReference type="EC" id="3.1.4.52" evidence="7"/>
<dbReference type="InterPro" id="IPR029787">
    <property type="entry name" value="Nucleotide_cyclase"/>
</dbReference>
<dbReference type="InterPro" id="IPR000014">
    <property type="entry name" value="PAS"/>
</dbReference>
<feature type="domain" description="PAC" evidence="4">
    <location>
        <begin position="106"/>
        <end position="158"/>
    </location>
</feature>
<dbReference type="InterPro" id="IPR000700">
    <property type="entry name" value="PAS-assoc_C"/>
</dbReference>
<dbReference type="PANTHER" id="PTHR44757">
    <property type="entry name" value="DIGUANYLATE CYCLASE DGCP"/>
    <property type="match status" value="1"/>
</dbReference>
<dbReference type="SUPFAM" id="SSF55073">
    <property type="entry name" value="Nucleotide cyclase"/>
    <property type="match status" value="1"/>
</dbReference>
<dbReference type="SUPFAM" id="SSF55785">
    <property type="entry name" value="PYP-like sensor domain (PAS domain)"/>
    <property type="match status" value="2"/>
</dbReference>
<keyword evidence="7" id="KW-0378">Hydrolase</keyword>
<evidence type="ECO:0000256" key="1">
    <source>
        <dbReference type="SAM" id="Coils"/>
    </source>
</evidence>
<dbReference type="InterPro" id="IPR013655">
    <property type="entry name" value="PAS_fold_3"/>
</dbReference>
<dbReference type="SMART" id="SM00052">
    <property type="entry name" value="EAL"/>
    <property type="match status" value="1"/>
</dbReference>
<dbReference type="PROSITE" id="PS50883">
    <property type="entry name" value="EAL"/>
    <property type="match status" value="1"/>
</dbReference>
<dbReference type="Gene3D" id="3.30.450.20">
    <property type="entry name" value="PAS domain"/>
    <property type="match status" value="2"/>
</dbReference>
<dbReference type="GO" id="GO:0071111">
    <property type="term" value="F:cyclic-guanylate-specific phosphodiesterase activity"/>
    <property type="evidence" value="ECO:0007669"/>
    <property type="project" value="UniProtKB-EC"/>
</dbReference>
<organism evidence="7">
    <name type="scientific">mine drainage metagenome</name>
    <dbReference type="NCBI Taxonomy" id="410659"/>
    <lineage>
        <taxon>unclassified sequences</taxon>
        <taxon>metagenomes</taxon>
        <taxon>ecological metagenomes</taxon>
    </lineage>
</organism>
<evidence type="ECO:0000259" key="6">
    <source>
        <dbReference type="PROSITE" id="PS50887"/>
    </source>
</evidence>
<dbReference type="SMART" id="SM00086">
    <property type="entry name" value="PAC"/>
    <property type="match status" value="2"/>
</dbReference>
<dbReference type="InterPro" id="IPR001610">
    <property type="entry name" value="PAC"/>
</dbReference>
<dbReference type="NCBIfam" id="TIGR00229">
    <property type="entry name" value="sensory_box"/>
    <property type="match status" value="2"/>
</dbReference>
<dbReference type="Pfam" id="PF00990">
    <property type="entry name" value="GGDEF"/>
    <property type="match status" value="1"/>
</dbReference>
<name>A0A1J5QXQ1_9ZZZZ</name>
<comment type="caution">
    <text evidence="7">The sequence shown here is derived from an EMBL/GenBank/DDBJ whole genome shotgun (WGS) entry which is preliminary data.</text>
</comment>
<evidence type="ECO:0000259" key="5">
    <source>
        <dbReference type="PROSITE" id="PS50883"/>
    </source>
</evidence>